<evidence type="ECO:0000313" key="4">
    <source>
        <dbReference type="EMBL" id="GAA1950237.1"/>
    </source>
</evidence>
<dbReference type="PANTHER" id="PTHR30055:SF228">
    <property type="entry name" value="TRANSCRIPTIONAL REGULATOR-RELATED"/>
    <property type="match status" value="1"/>
</dbReference>
<accession>A0ABP5BQ53</accession>
<evidence type="ECO:0000256" key="2">
    <source>
        <dbReference type="PROSITE-ProRule" id="PRU00335"/>
    </source>
</evidence>
<dbReference type="PROSITE" id="PS50977">
    <property type="entry name" value="HTH_TETR_2"/>
    <property type="match status" value="1"/>
</dbReference>
<organism evidence="4 5">
    <name type="scientific">Amycolatopsis minnesotensis</name>
    <dbReference type="NCBI Taxonomy" id="337894"/>
    <lineage>
        <taxon>Bacteria</taxon>
        <taxon>Bacillati</taxon>
        <taxon>Actinomycetota</taxon>
        <taxon>Actinomycetes</taxon>
        <taxon>Pseudonocardiales</taxon>
        <taxon>Pseudonocardiaceae</taxon>
        <taxon>Amycolatopsis</taxon>
    </lineage>
</organism>
<name>A0ABP5BQ53_9PSEU</name>
<protein>
    <submittedName>
        <fullName evidence="4">TetR family transcriptional regulator</fullName>
    </submittedName>
</protein>
<dbReference type="InterPro" id="IPR001647">
    <property type="entry name" value="HTH_TetR"/>
</dbReference>
<dbReference type="EMBL" id="BAAANN010000006">
    <property type="protein sequence ID" value="GAA1950237.1"/>
    <property type="molecule type" value="Genomic_DNA"/>
</dbReference>
<dbReference type="Gene3D" id="1.10.357.10">
    <property type="entry name" value="Tetracycline Repressor, domain 2"/>
    <property type="match status" value="1"/>
</dbReference>
<dbReference type="SUPFAM" id="SSF48498">
    <property type="entry name" value="Tetracyclin repressor-like, C-terminal domain"/>
    <property type="match status" value="1"/>
</dbReference>
<evidence type="ECO:0000256" key="1">
    <source>
        <dbReference type="ARBA" id="ARBA00023125"/>
    </source>
</evidence>
<comment type="caution">
    <text evidence="4">The sequence shown here is derived from an EMBL/GenBank/DDBJ whole genome shotgun (WGS) entry which is preliminary data.</text>
</comment>
<dbReference type="InterPro" id="IPR036271">
    <property type="entry name" value="Tet_transcr_reg_TetR-rel_C_sf"/>
</dbReference>
<comment type="caution">
    <text evidence="2">Lacks conserved residue(s) required for the propagation of feature annotation.</text>
</comment>
<reference evidence="5" key="1">
    <citation type="journal article" date="2019" name="Int. J. Syst. Evol. Microbiol.">
        <title>The Global Catalogue of Microorganisms (GCM) 10K type strain sequencing project: providing services to taxonomists for standard genome sequencing and annotation.</title>
        <authorList>
            <consortium name="The Broad Institute Genomics Platform"/>
            <consortium name="The Broad Institute Genome Sequencing Center for Infectious Disease"/>
            <person name="Wu L."/>
            <person name="Ma J."/>
        </authorList>
    </citation>
    <scope>NUCLEOTIDE SEQUENCE [LARGE SCALE GENOMIC DNA]</scope>
    <source>
        <strain evidence="5">JCM 14545</strain>
    </source>
</reference>
<keyword evidence="5" id="KW-1185">Reference proteome</keyword>
<evidence type="ECO:0000313" key="5">
    <source>
        <dbReference type="Proteomes" id="UP001501116"/>
    </source>
</evidence>
<dbReference type="InterPro" id="IPR009057">
    <property type="entry name" value="Homeodomain-like_sf"/>
</dbReference>
<dbReference type="Proteomes" id="UP001501116">
    <property type="component" value="Unassembled WGS sequence"/>
</dbReference>
<proteinExistence type="predicted"/>
<dbReference type="SUPFAM" id="SSF46689">
    <property type="entry name" value="Homeodomain-like"/>
    <property type="match status" value="1"/>
</dbReference>
<dbReference type="InterPro" id="IPR050109">
    <property type="entry name" value="HTH-type_TetR-like_transc_reg"/>
</dbReference>
<evidence type="ECO:0000259" key="3">
    <source>
        <dbReference type="PROSITE" id="PS50977"/>
    </source>
</evidence>
<keyword evidence="1 2" id="KW-0238">DNA-binding</keyword>
<dbReference type="PANTHER" id="PTHR30055">
    <property type="entry name" value="HTH-TYPE TRANSCRIPTIONAL REGULATOR RUTR"/>
    <property type="match status" value="1"/>
</dbReference>
<sequence>MLMQAKSSSSEQSARSFIESARRAQIVRAALDTIAELGFANASFAKIAKRAGLSSTGMISYHFDGKDDLVTEAMRDVLTAAAVEMGPRIHAETSGPARLRAYLEANIAFIAEHPTDMKALLEILRNSTGEPAWFLQSISLLEEAFREGQRAGEFGEFDPRVMAITVRQAIDGLHALLAAEPQTDTAAYAQQLVRIFALATACS</sequence>
<dbReference type="Pfam" id="PF00440">
    <property type="entry name" value="TetR_N"/>
    <property type="match status" value="1"/>
</dbReference>
<feature type="domain" description="HTH tetR-type" evidence="3">
    <location>
        <begin position="20"/>
        <end position="81"/>
    </location>
</feature>
<gene>
    <name evidence="4" type="ORF">GCM10009754_18600</name>
</gene>